<keyword evidence="1" id="KW-1133">Transmembrane helix</keyword>
<dbReference type="RefSeq" id="WP_148379044.1">
    <property type="nucleotide sequence ID" value="NZ_VSIY01000013.1"/>
</dbReference>
<protein>
    <submittedName>
        <fullName evidence="2">Uncharacterized protein</fullName>
    </submittedName>
</protein>
<accession>A0A5D0RH48</accession>
<feature type="transmembrane region" description="Helical" evidence="1">
    <location>
        <begin position="6"/>
        <end position="27"/>
    </location>
</feature>
<keyword evidence="1" id="KW-0472">Membrane</keyword>
<evidence type="ECO:0000313" key="2">
    <source>
        <dbReference type="EMBL" id="TYB80733.1"/>
    </source>
</evidence>
<evidence type="ECO:0000313" key="3">
    <source>
        <dbReference type="Proteomes" id="UP000322080"/>
    </source>
</evidence>
<keyword evidence="1" id="KW-0812">Transmembrane</keyword>
<name>A0A5D0RH48_9RHOB</name>
<gene>
    <name evidence="2" type="ORF">FVF75_14000</name>
</gene>
<dbReference type="AlphaFoldDB" id="A0A5D0RH48"/>
<evidence type="ECO:0000256" key="1">
    <source>
        <dbReference type="SAM" id="Phobius"/>
    </source>
</evidence>
<keyword evidence="3" id="KW-1185">Reference proteome</keyword>
<organism evidence="2 3">
    <name type="scientific">Maritimibacter fusiformis</name>
    <dbReference type="NCBI Taxonomy" id="2603819"/>
    <lineage>
        <taxon>Bacteria</taxon>
        <taxon>Pseudomonadati</taxon>
        <taxon>Pseudomonadota</taxon>
        <taxon>Alphaproteobacteria</taxon>
        <taxon>Rhodobacterales</taxon>
        <taxon>Roseobacteraceae</taxon>
        <taxon>Maritimibacter</taxon>
    </lineage>
</organism>
<dbReference type="Proteomes" id="UP000322080">
    <property type="component" value="Unassembled WGS sequence"/>
</dbReference>
<feature type="transmembrane region" description="Helical" evidence="1">
    <location>
        <begin position="34"/>
        <end position="54"/>
    </location>
</feature>
<proteinExistence type="predicted"/>
<comment type="caution">
    <text evidence="2">The sequence shown here is derived from an EMBL/GenBank/DDBJ whole genome shotgun (WGS) entry which is preliminary data.</text>
</comment>
<sequence length="104" mass="11396">MHELPFLPMIVQVLTYVPLPALVVGFFAGGRGIVLGLIALLGVAVVWLVWFLWISGDCCPTGMEGMSLILVPILFGLAVIVAGVCYALLWLVRLLPDQRRRHRG</sequence>
<feature type="transmembrane region" description="Helical" evidence="1">
    <location>
        <begin position="66"/>
        <end position="92"/>
    </location>
</feature>
<reference evidence="2 3" key="1">
    <citation type="submission" date="2019-08" db="EMBL/GenBank/DDBJ databases">
        <title>Identification of a novel species of the genus Boseongicola.</title>
        <authorList>
            <person name="Zhang X.-Q."/>
        </authorList>
    </citation>
    <scope>NUCLEOTIDE SEQUENCE [LARGE SCALE GENOMIC DNA]</scope>
    <source>
        <strain evidence="2 3">HY14</strain>
    </source>
</reference>
<dbReference type="EMBL" id="VSIY01000013">
    <property type="protein sequence ID" value="TYB80733.1"/>
    <property type="molecule type" value="Genomic_DNA"/>
</dbReference>